<keyword evidence="2" id="KW-1185">Reference proteome</keyword>
<dbReference type="SUPFAM" id="SSF48208">
    <property type="entry name" value="Six-hairpin glycosidases"/>
    <property type="match status" value="1"/>
</dbReference>
<sequence>MFRGDREYLLDPGLPWHTASHYWGSGHAVTDLGAAQWATAGDWSFDVGAQTQKLWFDLTAAGLSLEVTRRIGAVDGVLRERYVWRNVAGRPVRITGLGVQTPWNDRYPGARQSLAQCVNAHVFAGGEGAWTLAVPMSGEGPRLGLVVHEGAVNAYSVESRNNSTLSNVRGHIVMQVTDHARNPRAFGGQPEIRLAPGESYALAWELRWYADDDSFLADAMGGLRLSALAAEAGCDDGDGGDADGIRISGAHLVDPAAAAAARTGLAIDADGDGVRITAARPGMVPLDLVRDADGRRVRTEVLFHEPLRTVIAERARYILAHQRAAERPGDLAGAFVPVDTRTGLRVDAGGWADWSDGSERIGMAVMLQRAWVQGMLPADLRDPVRRALDDWAAFARAHLIDDTGAIRRGSFLPASAFGQRIYDAPWMAELFAVRHRMTGDPADLDLAVRIVRRANELGAERFLAIGYAEVNEELVGLLEASGRDDDASAAAELRAAVTHSADHFLALGADLPAHEVSYEQSMVAPLVNLLLGAYRLTGDARYLEAARERLHWLLAFGGPQPDARLYGVALRHWDGYWFGLRRQYGDVFPHYWSALTATALARLPEPLRTDRTDALAMAIMRANMANYRPDGTATCAFVFPSAVDGVPVHAADPLANDQDWHLAIWLRLIDREGFAGA</sequence>
<evidence type="ECO:0000313" key="2">
    <source>
        <dbReference type="Proteomes" id="UP000469763"/>
    </source>
</evidence>
<dbReference type="OrthoDB" id="1991740at2"/>
<dbReference type="GO" id="GO:0005975">
    <property type="term" value="P:carbohydrate metabolic process"/>
    <property type="evidence" value="ECO:0007669"/>
    <property type="project" value="InterPro"/>
</dbReference>
<evidence type="ECO:0000313" key="1">
    <source>
        <dbReference type="EMBL" id="NEG78107.1"/>
    </source>
</evidence>
<accession>A0A7K3TG77</accession>
<dbReference type="EMBL" id="WHZY01000004">
    <property type="protein sequence ID" value="NEG78107.1"/>
    <property type="molecule type" value="Genomic_DNA"/>
</dbReference>
<dbReference type="InterPro" id="IPR008928">
    <property type="entry name" value="6-hairpin_glycosidase_sf"/>
</dbReference>
<name>A0A7K3TG77_9BIFI</name>
<dbReference type="AlphaFoldDB" id="A0A7K3TG77"/>
<comment type="caution">
    <text evidence="1">The sequence shown here is derived from an EMBL/GenBank/DDBJ whole genome shotgun (WGS) entry which is preliminary data.</text>
</comment>
<protein>
    <submittedName>
        <fullName evidence="1">Uncharacterized protein</fullName>
    </submittedName>
</protein>
<dbReference type="Proteomes" id="UP000469763">
    <property type="component" value="Unassembled WGS sequence"/>
</dbReference>
<organism evidence="1 2">
    <name type="scientific">Bifidobacterium avesanii</name>
    <dbReference type="NCBI Taxonomy" id="1798157"/>
    <lineage>
        <taxon>Bacteria</taxon>
        <taxon>Bacillati</taxon>
        <taxon>Actinomycetota</taxon>
        <taxon>Actinomycetes</taxon>
        <taxon>Bifidobacteriales</taxon>
        <taxon>Bifidobacteriaceae</taxon>
        <taxon>Bifidobacterium</taxon>
    </lineage>
</organism>
<reference evidence="1 2" key="1">
    <citation type="submission" date="2019-10" db="EMBL/GenBank/DDBJ databases">
        <title>Bifidobacterium from non-human primates.</title>
        <authorList>
            <person name="Modesto M."/>
        </authorList>
    </citation>
    <scope>NUCLEOTIDE SEQUENCE [LARGE SCALE GENOMIC DNA]</scope>
    <source>
        <strain evidence="1 2">TREC</strain>
    </source>
</reference>
<gene>
    <name evidence="1" type="ORF">GFD22_03815</name>
</gene>
<proteinExistence type="predicted"/>